<dbReference type="InterPro" id="IPR007066">
    <property type="entry name" value="RNA_pol_Rpb1_3"/>
</dbReference>
<evidence type="ECO:0000256" key="3">
    <source>
        <dbReference type="ARBA" id="ARBA00011251"/>
    </source>
</evidence>
<dbReference type="Gene3D" id="1.10.132.30">
    <property type="match status" value="1"/>
</dbReference>
<evidence type="ECO:0000256" key="7">
    <source>
        <dbReference type="ARBA" id="ARBA00022679"/>
    </source>
</evidence>
<accession>A0AAW1CZB5</accession>
<feature type="compositionally biased region" description="Acidic residues" evidence="19">
    <location>
        <begin position="1291"/>
        <end position="1304"/>
    </location>
</feature>
<organism evidence="21 22">
    <name type="scientific">Rhynocoris fuscipes</name>
    <dbReference type="NCBI Taxonomy" id="488301"/>
    <lineage>
        <taxon>Eukaryota</taxon>
        <taxon>Metazoa</taxon>
        <taxon>Ecdysozoa</taxon>
        <taxon>Arthropoda</taxon>
        <taxon>Hexapoda</taxon>
        <taxon>Insecta</taxon>
        <taxon>Pterygota</taxon>
        <taxon>Neoptera</taxon>
        <taxon>Paraneoptera</taxon>
        <taxon>Hemiptera</taxon>
        <taxon>Heteroptera</taxon>
        <taxon>Panheteroptera</taxon>
        <taxon>Cimicomorpha</taxon>
        <taxon>Reduviidae</taxon>
        <taxon>Harpactorinae</taxon>
        <taxon>Harpactorini</taxon>
        <taxon>Rhynocoris</taxon>
    </lineage>
</organism>
<proteinExistence type="inferred from homology"/>
<evidence type="ECO:0000256" key="16">
    <source>
        <dbReference type="ARBA" id="ARBA00074245"/>
    </source>
</evidence>
<dbReference type="CDD" id="cd02735">
    <property type="entry name" value="RNAP_I_Rpa1_C"/>
    <property type="match status" value="1"/>
</dbReference>
<dbReference type="PANTHER" id="PTHR19376:SF11">
    <property type="entry name" value="DNA-DIRECTED RNA POLYMERASE I SUBUNIT RPA1"/>
    <property type="match status" value="1"/>
</dbReference>
<dbReference type="Gene3D" id="2.40.40.20">
    <property type="match status" value="1"/>
</dbReference>
<feature type="region of interest" description="Disordered" evidence="19">
    <location>
        <begin position="1249"/>
        <end position="1374"/>
    </location>
</feature>
<name>A0AAW1CZB5_9HEMI</name>
<dbReference type="InterPro" id="IPR042102">
    <property type="entry name" value="RNA_pol_Rpb1_3_sf"/>
</dbReference>
<dbReference type="GO" id="GO:0003677">
    <property type="term" value="F:DNA binding"/>
    <property type="evidence" value="ECO:0007669"/>
    <property type="project" value="InterPro"/>
</dbReference>
<reference evidence="21 22" key="1">
    <citation type="submission" date="2022-12" db="EMBL/GenBank/DDBJ databases">
        <title>Chromosome-level genome assembly of true bugs.</title>
        <authorList>
            <person name="Ma L."/>
            <person name="Li H."/>
        </authorList>
    </citation>
    <scope>NUCLEOTIDE SEQUENCE [LARGE SCALE GENOMIC DNA]</scope>
    <source>
        <strain evidence="21">Lab_2022b</strain>
    </source>
</reference>
<evidence type="ECO:0000256" key="14">
    <source>
        <dbReference type="ARBA" id="ARBA00048552"/>
    </source>
</evidence>
<dbReference type="Gene3D" id="6.10.250.2940">
    <property type="match status" value="1"/>
</dbReference>
<evidence type="ECO:0000256" key="15">
    <source>
        <dbReference type="ARBA" id="ARBA00053996"/>
    </source>
</evidence>
<dbReference type="SUPFAM" id="SSF64484">
    <property type="entry name" value="beta and beta-prime subunits of DNA dependent RNA-polymerase"/>
    <property type="match status" value="1"/>
</dbReference>
<dbReference type="FunFam" id="1.10.274.100:FF:000012">
    <property type="entry name" value="DNA-directed RNA polymerase subunit"/>
    <property type="match status" value="1"/>
</dbReference>
<evidence type="ECO:0000313" key="22">
    <source>
        <dbReference type="Proteomes" id="UP001461498"/>
    </source>
</evidence>
<evidence type="ECO:0000256" key="9">
    <source>
        <dbReference type="ARBA" id="ARBA00022723"/>
    </source>
</evidence>
<keyword evidence="13" id="KW-0539">Nucleus</keyword>
<keyword evidence="9" id="KW-0479">Metal-binding</keyword>
<evidence type="ECO:0000256" key="19">
    <source>
        <dbReference type="SAM" id="MobiDB-lite"/>
    </source>
</evidence>
<dbReference type="Gene3D" id="3.30.1490.180">
    <property type="entry name" value="RNA polymerase ii"/>
    <property type="match status" value="1"/>
</dbReference>
<evidence type="ECO:0000313" key="21">
    <source>
        <dbReference type="EMBL" id="KAK9502885.1"/>
    </source>
</evidence>
<dbReference type="InterPro" id="IPR015699">
    <property type="entry name" value="DNA-dir_RNA_pol1_lsu_N"/>
</dbReference>
<evidence type="ECO:0000259" key="20">
    <source>
        <dbReference type="SMART" id="SM00663"/>
    </source>
</evidence>
<keyword evidence="6" id="KW-0597">Phosphoprotein</keyword>
<dbReference type="EMBL" id="JAPXFL010000008">
    <property type="protein sequence ID" value="KAK9502885.1"/>
    <property type="molecule type" value="Genomic_DNA"/>
</dbReference>
<dbReference type="PANTHER" id="PTHR19376">
    <property type="entry name" value="DNA-DIRECTED RNA POLYMERASE"/>
    <property type="match status" value="1"/>
</dbReference>
<evidence type="ECO:0000256" key="10">
    <source>
        <dbReference type="ARBA" id="ARBA00022833"/>
    </source>
</evidence>
<dbReference type="Pfam" id="PF04998">
    <property type="entry name" value="RNA_pol_Rpb1_5"/>
    <property type="match status" value="1"/>
</dbReference>
<evidence type="ECO:0000256" key="2">
    <source>
        <dbReference type="ARBA" id="ARBA00006460"/>
    </source>
</evidence>
<dbReference type="GO" id="GO:0006351">
    <property type="term" value="P:DNA-templated transcription"/>
    <property type="evidence" value="ECO:0007669"/>
    <property type="project" value="InterPro"/>
</dbReference>
<dbReference type="FunFam" id="2.40.40.20:FF:000019">
    <property type="entry name" value="DNA-directed RNA polymerase II subunit RPB1"/>
    <property type="match status" value="1"/>
</dbReference>
<comment type="caution">
    <text evidence="21">The sequence shown here is derived from an EMBL/GenBank/DDBJ whole genome shotgun (WGS) entry which is preliminary data.</text>
</comment>
<dbReference type="Gene3D" id="1.10.357.120">
    <property type="match status" value="1"/>
</dbReference>
<dbReference type="InterPro" id="IPR007083">
    <property type="entry name" value="RNA_pol_Rpb1_4"/>
</dbReference>
<sequence length="1586" mass="178807">MDSSKLDFMRVCIPKGLTFATFSSSEIKQVLLPNSAKKILIAQLALLKEGFISEANELENKFCQLFSSTKDQYYDCNYPELEDYVNEIIASNEGSVQECRGEGDYRNIYIKNALSRVFKGKICPFCKKGLKHINVIRNKILIPDLKLKVAEKFSGNKRKSLDGNTGNYIQLVPTESKKYLENIWYGDQEFMKSMIPLIAYSSEPSPVDALYMTVIPVSPTNCRPVNYVNGVITEHPQNTVYKSILNDCLVLRSIIHIINNDGLDTLTDERKEVVEGIRGKTYEEKLQFAWQELQLNVDSLLDIDAKKQRRAQGIGIKQIIEKKEGIIRMNMMGKRVNYAARTVITPDPNLNIDEVGIPETFAKKLTYPVPVTVWNVSDLRNLVKNGPNEYPGANFVENEDGSIVKLDGNSKSQRSAVAKRLLTPGDCKGIKTVHRHLINGDILLLNRQPTLHKPSIMAHRARILRGEKTFRLHYANCKSYNADFDGDEMNAHFPQNEVARSEGYNIVSVSKQYLVPKDGTPLSGLIQDHVISGVRLSMRGKFFTRTEYMHLAFQGLNFMQGDIETLPPALIKPCKMWSGKQVISTVVKNIIPKGQAAVNLTSVSKISVKAWEKVSSPRKWKAGGTPFTNSNTMTEAEVVFRNGELLCGVLDKTHYGATPYSLVHCVYELYGGDIATKLLSAFAKLFTAFLQMEGFTLGVEDILVVKNADKVRHNIIEEIKVIGDNIAKEVVEPLPDEDIRDAVGKAHKKDPMFRALLDHQYKKSLDSFTNNINKVCLPAGLLTPFPKNNLQLMVQSGAKGSTVNTMQISCLLGQIELEGRRPPLMLSGRSLPSFPPYDTSPRAGGFIYGRFMTGIQPQEFFFHCMAGREGLIDTAVKTSRSGYLQRCLVKHLEGLTVNYDQTVRDSDGTVVQFLYGEDGMEVTKCQFLKEEQLPFLVDNINSIYNPEEIESLKEGTDLESVKAHSKLIKKWNRHRIIGQKQWCSPFSLFSLQVDGSGTYKKTSSETGRTASTQLACKLWRDMNETERNKFHKVLRRAPDPVTSKFQSDRNFGSITEKLDLMIDHYLKRNKHQVNEKQVKSALYQKAMASLCPPGEPVGLLAAQSVGEPSTQMTLNTFHFAGRGEMNVTLGIPRLREILMTASKNIKTPSVTVPFSEDIASSEKKMNRLRKRFTKLTMADVLQIVTVTEKVEVTNPRRQVFVLKLEFLPHAAYKDNTFITPKDILKHVEKKFIKELVHYMTAKTSKITELIDSENENKQNDGMKDDEDDEKEGEVKSGSNKKRFGAVGDDYQSSDEEPENEDDDATTVKRRARQNEEQQYSDLEDDVEALEDLGAERKIKVEKEDEDEKEENAIKEDPDEPVAGPSSMGERKSSVIESHPEVIDYRYDTERHRWCEIVIAFSLNLGHVDMAGKLKHIAAVSVIHQIPGIKRAFITNEIDNSKCLKTDGQNLSELYSHCRKLNLNKLYTNDINAVQNMYGIEAAAKLIVKEIQQVFKVYGITVDIRHLNLIADYMTWSGEYRALNRRGLEGSCSPLQQMSFESSTGFLRSAVTRHKFDSLTSPSSRLIVGRPIKAGTSAFNLLYKINA</sequence>
<comment type="subunit">
    <text evidence="3">Component of the RNA polymerase I (Pol I) complex consisting of at least 13 subunits.</text>
</comment>
<evidence type="ECO:0000256" key="13">
    <source>
        <dbReference type="ARBA" id="ARBA00023242"/>
    </source>
</evidence>
<comment type="similarity">
    <text evidence="2">Belongs to the RNA polymerase beta' chain family.</text>
</comment>
<evidence type="ECO:0000256" key="8">
    <source>
        <dbReference type="ARBA" id="ARBA00022695"/>
    </source>
</evidence>
<evidence type="ECO:0000256" key="1">
    <source>
        <dbReference type="ARBA" id="ARBA00004604"/>
    </source>
</evidence>
<keyword evidence="5" id="KW-0240">DNA-directed RNA polymerase</keyword>
<evidence type="ECO:0000256" key="4">
    <source>
        <dbReference type="ARBA" id="ARBA00012418"/>
    </source>
</evidence>
<feature type="domain" description="RNA polymerase N-terminal" evidence="20">
    <location>
        <begin position="208"/>
        <end position="537"/>
    </location>
</feature>
<feature type="compositionally biased region" description="Basic and acidic residues" evidence="19">
    <location>
        <begin position="1333"/>
        <end position="1342"/>
    </location>
</feature>
<dbReference type="GO" id="GO:0003899">
    <property type="term" value="F:DNA-directed RNA polymerase activity"/>
    <property type="evidence" value="ECO:0007669"/>
    <property type="project" value="UniProtKB-EC"/>
</dbReference>
<keyword evidence="10" id="KW-0862">Zinc</keyword>
<dbReference type="Gene3D" id="3.30.70.2850">
    <property type="match status" value="1"/>
</dbReference>
<dbReference type="EC" id="2.7.7.6" evidence="4"/>
<dbReference type="Pfam" id="PF00623">
    <property type="entry name" value="RNA_pol_Rpb1_2"/>
    <property type="match status" value="1"/>
</dbReference>
<dbReference type="GO" id="GO:0005736">
    <property type="term" value="C:RNA polymerase I complex"/>
    <property type="evidence" value="ECO:0007669"/>
    <property type="project" value="TreeGrafter"/>
</dbReference>
<protein>
    <recommendedName>
        <fullName evidence="16">DNA-directed RNA polymerase I subunit RPA1</fullName>
        <ecNumber evidence="4">2.7.7.6</ecNumber>
    </recommendedName>
    <alternativeName>
        <fullName evidence="18">DNA-directed RNA polymerase I largest subunit</fullName>
    </alternativeName>
    <alternativeName>
        <fullName evidence="17">DNA-directed RNA polymerase I subunit rpa1</fullName>
    </alternativeName>
</protein>
<evidence type="ECO:0000256" key="11">
    <source>
        <dbReference type="ARBA" id="ARBA00022842"/>
    </source>
</evidence>
<dbReference type="Proteomes" id="UP001461498">
    <property type="component" value="Unassembled WGS sequence"/>
</dbReference>
<evidence type="ECO:0000256" key="18">
    <source>
        <dbReference type="ARBA" id="ARBA00078097"/>
    </source>
</evidence>
<evidence type="ECO:0000256" key="12">
    <source>
        <dbReference type="ARBA" id="ARBA00023163"/>
    </source>
</evidence>
<comment type="function">
    <text evidence="15">DNA-dependent RNA polymerase catalyzes the transcription of DNA into RNA using the four ribonucleoside triphosphates as substrates. Largest and catalytic core component of RNA polymerase I which synthesizes ribosomal RNA precursors. Forms the polymerase active center together with the second largest subunit. A single stranded DNA template strand of the promoter is positioned within the central active site cleft of Pol I. A bridging helix emanates from RPA1 and crosses the cleft near the catalytic site and is thought to promote translocation of Pol I by acting as a ratchet that moves the RNA-DNA hybrid through the active site by switching from straight to bent conformations at each step of nucleotide addition.</text>
</comment>
<keyword evidence="11" id="KW-0460">Magnesium</keyword>
<dbReference type="InterPro" id="IPR038120">
    <property type="entry name" value="Rpb1_funnel_sf"/>
</dbReference>
<dbReference type="InterPro" id="IPR000722">
    <property type="entry name" value="RNA_pol_asu"/>
</dbReference>
<gene>
    <name evidence="21" type="ORF">O3M35_011572</name>
</gene>
<keyword evidence="12" id="KW-0804">Transcription</keyword>
<dbReference type="CDD" id="cd01435">
    <property type="entry name" value="RNAP_I_RPA1_N"/>
    <property type="match status" value="1"/>
</dbReference>
<keyword evidence="7" id="KW-0808">Transferase</keyword>
<evidence type="ECO:0000256" key="5">
    <source>
        <dbReference type="ARBA" id="ARBA00022478"/>
    </source>
</evidence>
<dbReference type="InterPro" id="IPR006592">
    <property type="entry name" value="RNA_pol_N"/>
</dbReference>
<evidence type="ECO:0000256" key="17">
    <source>
        <dbReference type="ARBA" id="ARBA00074527"/>
    </source>
</evidence>
<dbReference type="Pfam" id="PF05000">
    <property type="entry name" value="RNA_pol_Rpb1_4"/>
    <property type="match status" value="1"/>
</dbReference>
<dbReference type="InterPro" id="IPR007081">
    <property type="entry name" value="RNA_pol_Rpb1_5"/>
</dbReference>
<keyword evidence="22" id="KW-1185">Reference proteome</keyword>
<dbReference type="InterPro" id="IPR047107">
    <property type="entry name" value="DNA-dir_RNA_pol1_lsu_C"/>
</dbReference>
<feature type="compositionally biased region" description="Acidic residues" evidence="19">
    <location>
        <begin position="1321"/>
        <end position="1332"/>
    </location>
</feature>
<comment type="subcellular location">
    <subcellularLocation>
        <location evidence="1">Nucleus</location>
        <location evidence="1">Nucleolus</location>
    </subcellularLocation>
</comment>
<dbReference type="Pfam" id="PF04983">
    <property type="entry name" value="RNA_pol_Rpb1_3"/>
    <property type="match status" value="1"/>
</dbReference>
<keyword evidence="8" id="KW-0548">Nucleotidyltransferase</keyword>
<dbReference type="Gene3D" id="1.10.274.100">
    <property type="entry name" value="RNA polymerase Rpb1, domain 3"/>
    <property type="match status" value="1"/>
</dbReference>
<comment type="catalytic activity">
    <reaction evidence="14">
        <text>RNA(n) + a ribonucleoside 5'-triphosphate = RNA(n+1) + diphosphate</text>
        <dbReference type="Rhea" id="RHEA:21248"/>
        <dbReference type="Rhea" id="RHEA-COMP:14527"/>
        <dbReference type="Rhea" id="RHEA-COMP:17342"/>
        <dbReference type="ChEBI" id="CHEBI:33019"/>
        <dbReference type="ChEBI" id="CHEBI:61557"/>
        <dbReference type="ChEBI" id="CHEBI:140395"/>
        <dbReference type="EC" id="2.7.7.6"/>
    </reaction>
</comment>
<dbReference type="SMART" id="SM00663">
    <property type="entry name" value="RPOLA_N"/>
    <property type="match status" value="1"/>
</dbReference>
<dbReference type="GO" id="GO:0046872">
    <property type="term" value="F:metal ion binding"/>
    <property type="evidence" value="ECO:0007669"/>
    <property type="project" value="UniProtKB-KW"/>
</dbReference>
<evidence type="ECO:0000256" key="6">
    <source>
        <dbReference type="ARBA" id="ARBA00022553"/>
    </source>
</evidence>
<dbReference type="InterPro" id="IPR045867">
    <property type="entry name" value="DNA-dir_RpoC_beta_prime"/>
</dbReference>